<dbReference type="PANTHER" id="PTHR48105">
    <property type="entry name" value="THIOREDOXIN REDUCTASE 1-RELATED-RELATED"/>
    <property type="match status" value="1"/>
</dbReference>
<sequence length="567" mass="60550">MTAETPTPHDAYPQLTGDQIQVLSACGQWWPTVEGELLYQAGRPSQEFFVVLSGTVAVVDDHGGHERTYQLHGPGSFLGELGLREGQAAFLSAVVRAPGEVLVVGSAELRDLLVREPALGDLILRAYLLRRTLLAGMATGFRIIGSAFSPDTRRLLEFAARNRLPHRWIDLEKDTEAEALLRRVGVTPEETPVVVWHDDRVLRNPTNAELARVMGLRSDTPTEAVCDLLVVGAGPAGLAAAVYGASEGLATVVLEAVATGGQAGTSSRIENYLGFPAGISGTELAERAALQADRFGARITVPAEAARLEQRDGSHVVTLTDGATISAHTVVVATGARYRRLPAPGVERLEGAGVHYAATLWEARNCRMEPVAVVGGGNPAGQAALFLARQSPAVHLLVRGGDLTQSMSRYLIDRIERHPRIDVRVNTEVRQVAGSDRVESVLVQDNRTGERQVLAARALFVFIGAHPATSWLDAAVGLDPQGFIRTGQDVVDVPANLWRHLARAPLALETGLPGLFAVGDVRSGSVKRVASAVGEGATAVRQVHEHLRGVGSPGIRRHVTRVAMTRA</sequence>
<name>A0ABV5R701_9ACTN</name>
<keyword evidence="1" id="KW-0285">Flavoprotein</keyword>
<keyword evidence="2" id="KW-0560">Oxidoreductase</keyword>
<accession>A0ABV5R701</accession>
<dbReference type="InterPro" id="IPR023753">
    <property type="entry name" value="FAD/NAD-binding_dom"/>
</dbReference>
<organism evidence="5 6">
    <name type="scientific">Streptomyces yanii</name>
    <dbReference type="NCBI Taxonomy" id="78510"/>
    <lineage>
        <taxon>Bacteria</taxon>
        <taxon>Bacillati</taxon>
        <taxon>Actinomycetota</taxon>
        <taxon>Actinomycetes</taxon>
        <taxon>Kitasatosporales</taxon>
        <taxon>Streptomycetaceae</taxon>
        <taxon>Streptomyces</taxon>
    </lineage>
</organism>
<dbReference type="SUPFAM" id="SSF51905">
    <property type="entry name" value="FAD/NAD(P)-binding domain"/>
    <property type="match status" value="1"/>
</dbReference>
<dbReference type="InterPro" id="IPR000595">
    <property type="entry name" value="cNMP-bd_dom"/>
</dbReference>
<dbReference type="InterPro" id="IPR018490">
    <property type="entry name" value="cNMP-bd_dom_sf"/>
</dbReference>
<dbReference type="PRINTS" id="PR00368">
    <property type="entry name" value="FADPNR"/>
</dbReference>
<comment type="catalytic activity">
    <reaction evidence="3">
        <text>[thioredoxin]-dithiol + NADP(+) = [thioredoxin]-disulfide + NADPH + H(+)</text>
        <dbReference type="Rhea" id="RHEA:20345"/>
        <dbReference type="Rhea" id="RHEA-COMP:10698"/>
        <dbReference type="Rhea" id="RHEA-COMP:10700"/>
        <dbReference type="ChEBI" id="CHEBI:15378"/>
        <dbReference type="ChEBI" id="CHEBI:29950"/>
        <dbReference type="ChEBI" id="CHEBI:50058"/>
        <dbReference type="ChEBI" id="CHEBI:57783"/>
        <dbReference type="ChEBI" id="CHEBI:58349"/>
        <dbReference type="EC" id="1.8.1.9"/>
    </reaction>
</comment>
<dbReference type="Pfam" id="PF00027">
    <property type="entry name" value="cNMP_binding"/>
    <property type="match status" value="1"/>
</dbReference>
<proteinExistence type="predicted"/>
<dbReference type="InterPro" id="IPR036188">
    <property type="entry name" value="FAD/NAD-bd_sf"/>
</dbReference>
<dbReference type="Proteomes" id="UP001589710">
    <property type="component" value="Unassembled WGS sequence"/>
</dbReference>
<evidence type="ECO:0000313" key="5">
    <source>
        <dbReference type="EMBL" id="MFB9572866.1"/>
    </source>
</evidence>
<dbReference type="RefSeq" id="WP_345520325.1">
    <property type="nucleotide sequence ID" value="NZ_BAAAXD010000056.1"/>
</dbReference>
<evidence type="ECO:0000259" key="4">
    <source>
        <dbReference type="PROSITE" id="PS50042"/>
    </source>
</evidence>
<comment type="caution">
    <text evidence="5">The sequence shown here is derived from an EMBL/GenBank/DDBJ whole genome shotgun (WGS) entry which is preliminary data.</text>
</comment>
<evidence type="ECO:0000256" key="2">
    <source>
        <dbReference type="ARBA" id="ARBA00023002"/>
    </source>
</evidence>
<reference evidence="5 6" key="1">
    <citation type="submission" date="2024-09" db="EMBL/GenBank/DDBJ databases">
        <authorList>
            <person name="Sun Q."/>
            <person name="Mori K."/>
        </authorList>
    </citation>
    <scope>NUCLEOTIDE SEQUENCE [LARGE SCALE GENOMIC DNA]</scope>
    <source>
        <strain evidence="5 6">JCM 3331</strain>
    </source>
</reference>
<dbReference type="InterPro" id="IPR050097">
    <property type="entry name" value="Ferredoxin-NADP_redctase_2"/>
</dbReference>
<feature type="domain" description="Cyclic nucleotide-binding" evidence="4">
    <location>
        <begin position="34"/>
        <end position="130"/>
    </location>
</feature>
<dbReference type="Pfam" id="PF07992">
    <property type="entry name" value="Pyr_redox_2"/>
    <property type="match status" value="1"/>
</dbReference>
<dbReference type="CDD" id="cd00038">
    <property type="entry name" value="CAP_ED"/>
    <property type="match status" value="1"/>
</dbReference>
<dbReference type="Gene3D" id="3.40.30.10">
    <property type="entry name" value="Glutaredoxin"/>
    <property type="match status" value="1"/>
</dbReference>
<dbReference type="PROSITE" id="PS50042">
    <property type="entry name" value="CNMP_BINDING_3"/>
    <property type="match status" value="1"/>
</dbReference>
<dbReference type="SMART" id="SM00100">
    <property type="entry name" value="cNMP"/>
    <property type="match status" value="1"/>
</dbReference>
<protein>
    <submittedName>
        <fullName evidence="5">FAD-dependent oxidoreductase</fullName>
    </submittedName>
</protein>
<evidence type="ECO:0000313" key="6">
    <source>
        <dbReference type="Proteomes" id="UP001589710"/>
    </source>
</evidence>
<keyword evidence="6" id="KW-1185">Reference proteome</keyword>
<evidence type="ECO:0000256" key="1">
    <source>
        <dbReference type="ARBA" id="ARBA00022630"/>
    </source>
</evidence>
<dbReference type="PRINTS" id="PR00469">
    <property type="entry name" value="PNDRDTASEII"/>
</dbReference>
<dbReference type="Gene3D" id="2.60.120.10">
    <property type="entry name" value="Jelly Rolls"/>
    <property type="match status" value="1"/>
</dbReference>
<gene>
    <name evidence="5" type="ORF">ACFFTL_11165</name>
</gene>
<dbReference type="Gene3D" id="3.50.50.60">
    <property type="entry name" value="FAD/NAD(P)-binding domain"/>
    <property type="match status" value="2"/>
</dbReference>
<dbReference type="SUPFAM" id="SSF51206">
    <property type="entry name" value="cAMP-binding domain-like"/>
    <property type="match status" value="1"/>
</dbReference>
<evidence type="ECO:0000256" key="3">
    <source>
        <dbReference type="ARBA" id="ARBA00048132"/>
    </source>
</evidence>
<dbReference type="InterPro" id="IPR014710">
    <property type="entry name" value="RmlC-like_jellyroll"/>
</dbReference>
<dbReference type="EMBL" id="JBHMCG010000052">
    <property type="protein sequence ID" value="MFB9572866.1"/>
    <property type="molecule type" value="Genomic_DNA"/>
</dbReference>